<accession>A0ABR3WB02</accession>
<dbReference type="InterPro" id="IPR052895">
    <property type="entry name" value="HetReg/Transcr_Mod"/>
</dbReference>
<dbReference type="InterPro" id="IPR010730">
    <property type="entry name" value="HET"/>
</dbReference>
<dbReference type="Proteomes" id="UP001583177">
    <property type="component" value="Unassembled WGS sequence"/>
</dbReference>
<dbReference type="PANTHER" id="PTHR24148">
    <property type="entry name" value="ANKYRIN REPEAT DOMAIN-CONTAINING PROTEIN 39 HOMOLOG-RELATED"/>
    <property type="match status" value="1"/>
</dbReference>
<organism evidence="2 3">
    <name type="scientific">Diaporthe australafricana</name>
    <dbReference type="NCBI Taxonomy" id="127596"/>
    <lineage>
        <taxon>Eukaryota</taxon>
        <taxon>Fungi</taxon>
        <taxon>Dikarya</taxon>
        <taxon>Ascomycota</taxon>
        <taxon>Pezizomycotina</taxon>
        <taxon>Sordariomycetes</taxon>
        <taxon>Sordariomycetidae</taxon>
        <taxon>Diaporthales</taxon>
        <taxon>Diaporthaceae</taxon>
        <taxon>Diaporthe</taxon>
    </lineage>
</organism>
<dbReference type="EMBL" id="JAWRVE010000112">
    <property type="protein sequence ID" value="KAL1857560.1"/>
    <property type="molecule type" value="Genomic_DNA"/>
</dbReference>
<sequence length="736" mass="82762">MLGIHGPGDSPLQASAQRISVRIDPSSFYETITSWFPAFSKVAGIDAKNSPQIYEYKPLTESRNIRVLQLWPGTGNTQIRCDTQVITLGEGFQYEALSYTWGDQSTGALITFNGVLLPIAHNLCTTLLHLRLLDRPRMLWVDAVCINQLDHEEKSVQVRLMRDIYQDASEVVVWLGPEEDDSNMAMDFLTGDVTAGCREAEVPLDFEYFPDSDIAPASTHPEHGAGTEDEGKIRAQIMDSRVVQSRPDTRIKHPSRPITEESETDRTWAAVFALVKRPWWTRVWIVQECVLPKRDPTVQCGHRTVSWKDFEKLKMVNIDGTSDPDSFPVSTRSAVRIMYRISGLLLARQSFHENTTMDLKLLLQYDTLNSEATNPKDKVYGLLGLTSEDCRASLLPDYSKSVTDVYMDTARYIINSTGSLNILSTNTNSRRVEEPPLPSWVPDWCLRASRPRALLCSGIYSASRSYRANITTGPDPYILELKGLPVDLISDVSPVIHHQDALGPSLHGTIRRLYELVRAAITRRVHNGRTLLDVHLIQRTLAMDPDPRNSDQFWRTLVADSHRLPSMTFVSPAPDHFAELFELFMFPPDDADPLPRRIVDPNSFDNVRIDWPRLTTSAASTVPVNFMPLSGQALRREKYLEPLKAEIARVLGERRLFVTKAGRLGIGPPECRPGDIVSVLLGAEMPFLLRGQDRSDGALRLIGESYVHGVMHGEAMLMFPGPDEGFEQHMVTFKLC</sequence>
<comment type="caution">
    <text evidence="2">The sequence shown here is derived from an EMBL/GenBank/DDBJ whole genome shotgun (WGS) entry which is preliminary data.</text>
</comment>
<proteinExistence type="predicted"/>
<name>A0ABR3WB02_9PEZI</name>
<reference evidence="2 3" key="1">
    <citation type="journal article" date="2024" name="IMA Fungus">
        <title>IMA Genome - F19 : A genome assembly and annotation guide to empower mycologists, including annotated draft genome sequences of Ceratocystis pirilliformis, Diaporthe australafricana, Fusarium ophioides, Paecilomyces lecythidis, and Sporothrix stenoceras.</title>
        <authorList>
            <person name="Aylward J."/>
            <person name="Wilson A.M."/>
            <person name="Visagie C.M."/>
            <person name="Spraker J."/>
            <person name="Barnes I."/>
            <person name="Buitendag C."/>
            <person name="Ceriani C."/>
            <person name="Del Mar Angel L."/>
            <person name="du Plessis D."/>
            <person name="Fuchs T."/>
            <person name="Gasser K."/>
            <person name="Kramer D."/>
            <person name="Li W."/>
            <person name="Munsamy K."/>
            <person name="Piso A."/>
            <person name="Price J.L."/>
            <person name="Sonnekus B."/>
            <person name="Thomas C."/>
            <person name="van der Nest A."/>
            <person name="van Dijk A."/>
            <person name="van Heerden A."/>
            <person name="van Vuuren N."/>
            <person name="Yilmaz N."/>
            <person name="Duong T.A."/>
            <person name="van der Merwe N.A."/>
            <person name="Wingfield M.J."/>
            <person name="Wingfield B.D."/>
        </authorList>
    </citation>
    <scope>NUCLEOTIDE SEQUENCE [LARGE SCALE GENOMIC DNA]</scope>
    <source>
        <strain evidence="2 3">CMW 18300</strain>
    </source>
</reference>
<dbReference type="Pfam" id="PF26639">
    <property type="entry name" value="Het-6_barrel"/>
    <property type="match status" value="1"/>
</dbReference>
<evidence type="ECO:0000313" key="2">
    <source>
        <dbReference type="EMBL" id="KAL1857560.1"/>
    </source>
</evidence>
<dbReference type="Pfam" id="PF06985">
    <property type="entry name" value="HET"/>
    <property type="match status" value="1"/>
</dbReference>
<protein>
    <recommendedName>
        <fullName evidence="1">Heterokaryon incompatibility domain-containing protein</fullName>
    </recommendedName>
</protein>
<feature type="domain" description="Heterokaryon incompatibility" evidence="1">
    <location>
        <begin position="94"/>
        <end position="288"/>
    </location>
</feature>
<keyword evidence="3" id="KW-1185">Reference proteome</keyword>
<evidence type="ECO:0000259" key="1">
    <source>
        <dbReference type="Pfam" id="PF06985"/>
    </source>
</evidence>
<dbReference type="PANTHER" id="PTHR24148:SF82">
    <property type="entry name" value="HETEROKARYON INCOMPATIBILITY DOMAIN-CONTAINING PROTEIN"/>
    <property type="match status" value="1"/>
</dbReference>
<gene>
    <name evidence="2" type="ORF">Daus18300_010318</name>
</gene>
<evidence type="ECO:0000313" key="3">
    <source>
        <dbReference type="Proteomes" id="UP001583177"/>
    </source>
</evidence>